<proteinExistence type="predicted"/>
<dbReference type="InterPro" id="IPR011235">
    <property type="entry name" value="MepB-like"/>
</dbReference>
<dbReference type="Proteomes" id="UP000252669">
    <property type="component" value="Unassembled WGS sequence"/>
</dbReference>
<dbReference type="AlphaFoldDB" id="A0A366MQZ5"/>
<accession>A0A366MQZ5</accession>
<dbReference type="PIRSF" id="PIRSF032285">
    <property type="entry name" value="UCP032285"/>
    <property type="match status" value="1"/>
</dbReference>
<protein>
    <recommendedName>
        <fullName evidence="3">MepB protein</fullName>
    </recommendedName>
</protein>
<dbReference type="EMBL" id="PDKB01000012">
    <property type="protein sequence ID" value="RBQ28706.1"/>
    <property type="molecule type" value="Genomic_DNA"/>
</dbReference>
<reference evidence="1 2" key="1">
    <citation type="submission" date="2017-10" db="EMBL/GenBank/DDBJ databases">
        <title>Genomics of the genus Arcobacter.</title>
        <authorList>
            <person name="Perez-Cataluna A."/>
            <person name="Figueras M.J."/>
        </authorList>
    </citation>
    <scope>NUCLEOTIDE SEQUENCE [LARGE SCALE GENOMIC DNA]</scope>
    <source>
        <strain evidence="1 2">CECT 9230</strain>
    </source>
</reference>
<keyword evidence="2" id="KW-1185">Reference proteome</keyword>
<dbReference type="RefSeq" id="WP_113894632.1">
    <property type="nucleotide sequence ID" value="NZ_JANJGA010000012.1"/>
</dbReference>
<evidence type="ECO:0000313" key="2">
    <source>
        <dbReference type="Proteomes" id="UP000252669"/>
    </source>
</evidence>
<comment type="caution">
    <text evidence="1">The sequence shown here is derived from an EMBL/GenBank/DDBJ whole genome shotgun (WGS) entry which is preliminary data.</text>
</comment>
<dbReference type="Pfam" id="PF08877">
    <property type="entry name" value="MepB-like"/>
    <property type="match status" value="1"/>
</dbReference>
<evidence type="ECO:0008006" key="3">
    <source>
        <dbReference type="Google" id="ProtNLM"/>
    </source>
</evidence>
<dbReference type="InterPro" id="IPR038231">
    <property type="entry name" value="MepB-like_sf"/>
</dbReference>
<gene>
    <name evidence="1" type="ORF">CRU91_07610</name>
</gene>
<sequence>MKSQEILKNIFTNINIVKVENQNVDYEGMIFEDNKTVRYHSRLAKKTPKKGGYFVAFYERENNKNKPFNELISMDFLIILVDDESKKGIFIIPKTECIKRGIISSSTSKGKMAMRFYSNWCKNLNSTALKTQKWQSLYFKNL</sequence>
<name>A0A366MQZ5_9BACT</name>
<dbReference type="OrthoDB" id="4954833at2"/>
<dbReference type="Gene3D" id="3.40.1350.140">
    <property type="entry name" value="MepB-like"/>
    <property type="match status" value="1"/>
</dbReference>
<organism evidence="1 2">
    <name type="scientific">Aliarcobacter vitoriensis</name>
    <dbReference type="NCBI Taxonomy" id="2011099"/>
    <lineage>
        <taxon>Bacteria</taxon>
        <taxon>Pseudomonadati</taxon>
        <taxon>Campylobacterota</taxon>
        <taxon>Epsilonproteobacteria</taxon>
        <taxon>Campylobacterales</taxon>
        <taxon>Arcobacteraceae</taxon>
        <taxon>Aliarcobacter</taxon>
    </lineage>
</organism>
<evidence type="ECO:0000313" key="1">
    <source>
        <dbReference type="EMBL" id="RBQ28706.1"/>
    </source>
</evidence>